<organism evidence="1 2">
    <name type="scientific">Elysia marginata</name>
    <dbReference type="NCBI Taxonomy" id="1093978"/>
    <lineage>
        <taxon>Eukaryota</taxon>
        <taxon>Metazoa</taxon>
        <taxon>Spiralia</taxon>
        <taxon>Lophotrochozoa</taxon>
        <taxon>Mollusca</taxon>
        <taxon>Gastropoda</taxon>
        <taxon>Heterobranchia</taxon>
        <taxon>Euthyneura</taxon>
        <taxon>Panpulmonata</taxon>
        <taxon>Sacoglossa</taxon>
        <taxon>Placobranchoidea</taxon>
        <taxon>Plakobranchidae</taxon>
        <taxon>Elysia</taxon>
    </lineage>
</organism>
<comment type="caution">
    <text evidence="1">The sequence shown here is derived from an EMBL/GenBank/DDBJ whole genome shotgun (WGS) entry which is preliminary data.</text>
</comment>
<keyword evidence="2" id="KW-1185">Reference proteome</keyword>
<reference evidence="1 2" key="1">
    <citation type="journal article" date="2021" name="Elife">
        <title>Chloroplast acquisition without the gene transfer in kleptoplastic sea slugs, Plakobranchus ocellatus.</title>
        <authorList>
            <person name="Maeda T."/>
            <person name="Takahashi S."/>
            <person name="Yoshida T."/>
            <person name="Shimamura S."/>
            <person name="Takaki Y."/>
            <person name="Nagai Y."/>
            <person name="Toyoda A."/>
            <person name="Suzuki Y."/>
            <person name="Arimoto A."/>
            <person name="Ishii H."/>
            <person name="Satoh N."/>
            <person name="Nishiyama T."/>
            <person name="Hasebe M."/>
            <person name="Maruyama T."/>
            <person name="Minagawa J."/>
            <person name="Obokata J."/>
            <person name="Shigenobu S."/>
        </authorList>
    </citation>
    <scope>NUCLEOTIDE SEQUENCE [LARGE SCALE GENOMIC DNA]</scope>
</reference>
<proteinExistence type="predicted"/>
<evidence type="ECO:0000313" key="1">
    <source>
        <dbReference type="EMBL" id="GFS18706.1"/>
    </source>
</evidence>
<dbReference type="Proteomes" id="UP000762676">
    <property type="component" value="Unassembled WGS sequence"/>
</dbReference>
<dbReference type="AlphaFoldDB" id="A0AAV4J8H3"/>
<evidence type="ECO:0000313" key="2">
    <source>
        <dbReference type="Proteomes" id="UP000762676"/>
    </source>
</evidence>
<evidence type="ECO:0008006" key="3">
    <source>
        <dbReference type="Google" id="ProtNLM"/>
    </source>
</evidence>
<sequence>MLMMMMMMIMMMMMMMILKILILMIIVVKVLEVIVVMLLILYMKRTADCSLSVYNDIITYLSLKYLLALKNHEEMGTRPVCEKNPEVAAFKGLSENLKL</sequence>
<protein>
    <recommendedName>
        <fullName evidence="3">Secreted protein</fullName>
    </recommendedName>
</protein>
<gene>
    <name evidence="1" type="ORF">ElyMa_001529100</name>
</gene>
<name>A0AAV4J8H3_9GAST</name>
<dbReference type="EMBL" id="BMAT01003006">
    <property type="protein sequence ID" value="GFS18706.1"/>
    <property type="molecule type" value="Genomic_DNA"/>
</dbReference>
<accession>A0AAV4J8H3</accession>